<protein>
    <submittedName>
        <fullName evidence="8">Putative Zn-dependent protease</fullName>
    </submittedName>
</protein>
<dbReference type="HOGENOM" id="CLU_620963_0_0_0"/>
<sequence>MNRIVARCRDAVRRIRTRALCPDVEGLEDRKLLSTANGGHWYYPIRITYSFVPDGTNIGGVPSNLFQAFNAVAPTATWQDQFRKAAAIWQAVAGFNIVEVPDNGAPIGGVGNQQNDPRFGDIRIGGTAMHPAYLGYSLLPPPINGGPDAGDIVMNTAQSWKINNDYDILSVAIHEFGHSLGMGHSDIVAANMYTYYAWMKQSLQPDDIAGIRNIYGGVPADPTNNATAATAIDLTPLIDGQGRMSYNAGYVTSFSNFEWYKITVPSTTTGTMKVTMQSSNLSSLSPRLNVINSSLVGVGQAIAQNVYGATVTYTVTGVTPGQTYYILAQSAQTGPGSNGAFGLLVNFGNSSLAPIAPYNTTVAQQPDQGVNGWMAETTPKQMRRLQRRMLARHTQNHGDDDPGHQVIAVKLGKGRPSYADALLAPPRRHSRLPQPSRFRKV</sequence>
<feature type="region of interest" description="Disordered" evidence="6">
    <location>
        <begin position="418"/>
        <end position="441"/>
    </location>
</feature>
<dbReference type="eggNOG" id="COG5549">
    <property type="taxonomic scope" value="Bacteria"/>
</dbReference>
<keyword evidence="2" id="KW-0479">Metal-binding</keyword>
<dbReference type="GO" id="GO:0004222">
    <property type="term" value="F:metalloendopeptidase activity"/>
    <property type="evidence" value="ECO:0007669"/>
    <property type="project" value="InterPro"/>
</dbReference>
<dbReference type="SUPFAM" id="SSF55486">
    <property type="entry name" value="Metalloproteases ('zincins'), catalytic domain"/>
    <property type="match status" value="1"/>
</dbReference>
<evidence type="ECO:0000256" key="3">
    <source>
        <dbReference type="ARBA" id="ARBA00022801"/>
    </source>
</evidence>
<keyword evidence="3" id="KW-0378">Hydrolase</keyword>
<dbReference type="GO" id="GO:0006508">
    <property type="term" value="P:proteolysis"/>
    <property type="evidence" value="ECO:0007669"/>
    <property type="project" value="UniProtKB-KW"/>
</dbReference>
<dbReference type="PANTHER" id="PTHR10201:SF323">
    <property type="entry name" value="MATRIX METALLOPROTEINASE-21"/>
    <property type="match status" value="1"/>
</dbReference>
<keyword evidence="9" id="KW-1185">Reference proteome</keyword>
<dbReference type="STRING" id="886293.Sinac_7019"/>
<keyword evidence="1 8" id="KW-0645">Protease</keyword>
<dbReference type="GO" id="GO:0030574">
    <property type="term" value="P:collagen catabolic process"/>
    <property type="evidence" value="ECO:0007669"/>
    <property type="project" value="TreeGrafter"/>
</dbReference>
<accession>L0DNX3</accession>
<dbReference type="SMART" id="SM00235">
    <property type="entry name" value="ZnMc"/>
    <property type="match status" value="1"/>
</dbReference>
<dbReference type="KEGG" id="saci:Sinac_7019"/>
<dbReference type="AlphaFoldDB" id="L0DNX3"/>
<dbReference type="Pfam" id="PF00413">
    <property type="entry name" value="Peptidase_M10"/>
    <property type="match status" value="1"/>
</dbReference>
<reference evidence="8 9" key="1">
    <citation type="submission" date="2012-02" db="EMBL/GenBank/DDBJ databases">
        <title>Complete sequence of chromosome of Singulisphaera acidiphila DSM 18658.</title>
        <authorList>
            <consortium name="US DOE Joint Genome Institute (JGI-PGF)"/>
            <person name="Lucas S."/>
            <person name="Copeland A."/>
            <person name="Lapidus A."/>
            <person name="Glavina del Rio T."/>
            <person name="Dalin E."/>
            <person name="Tice H."/>
            <person name="Bruce D."/>
            <person name="Goodwin L."/>
            <person name="Pitluck S."/>
            <person name="Peters L."/>
            <person name="Ovchinnikova G."/>
            <person name="Chertkov O."/>
            <person name="Kyrpides N."/>
            <person name="Mavromatis K."/>
            <person name="Ivanova N."/>
            <person name="Brettin T."/>
            <person name="Detter J.C."/>
            <person name="Han C."/>
            <person name="Larimer F."/>
            <person name="Land M."/>
            <person name="Hauser L."/>
            <person name="Markowitz V."/>
            <person name="Cheng J.-F."/>
            <person name="Hugenholtz P."/>
            <person name="Woyke T."/>
            <person name="Wu D."/>
            <person name="Tindall B."/>
            <person name="Pomrenke H."/>
            <person name="Brambilla E."/>
            <person name="Klenk H.-P."/>
            <person name="Eisen J.A."/>
        </authorList>
    </citation>
    <scope>NUCLEOTIDE SEQUENCE [LARGE SCALE GENOMIC DNA]</scope>
    <source>
        <strain evidence="9">ATCC BAA-1392 / DSM 18658 / VKM B-2454 / MOB10</strain>
    </source>
</reference>
<organism evidence="8 9">
    <name type="scientific">Singulisphaera acidiphila (strain ATCC BAA-1392 / DSM 18658 / VKM B-2454 / MOB10)</name>
    <dbReference type="NCBI Taxonomy" id="886293"/>
    <lineage>
        <taxon>Bacteria</taxon>
        <taxon>Pseudomonadati</taxon>
        <taxon>Planctomycetota</taxon>
        <taxon>Planctomycetia</taxon>
        <taxon>Isosphaerales</taxon>
        <taxon>Isosphaeraceae</taxon>
        <taxon>Singulisphaera</taxon>
    </lineage>
</organism>
<evidence type="ECO:0000256" key="6">
    <source>
        <dbReference type="SAM" id="MobiDB-lite"/>
    </source>
</evidence>
<dbReference type="PRINTS" id="PR00138">
    <property type="entry name" value="MATRIXIN"/>
</dbReference>
<feature type="compositionally biased region" description="Basic residues" evidence="6">
    <location>
        <begin position="426"/>
        <end position="441"/>
    </location>
</feature>
<dbReference type="OrthoDB" id="289794at2"/>
<dbReference type="GO" id="GO:0008270">
    <property type="term" value="F:zinc ion binding"/>
    <property type="evidence" value="ECO:0007669"/>
    <property type="project" value="InterPro"/>
</dbReference>
<dbReference type="InterPro" id="IPR001818">
    <property type="entry name" value="Pept_M10_metallopeptidase"/>
</dbReference>
<evidence type="ECO:0000256" key="2">
    <source>
        <dbReference type="ARBA" id="ARBA00022723"/>
    </source>
</evidence>
<evidence type="ECO:0000256" key="4">
    <source>
        <dbReference type="ARBA" id="ARBA00022833"/>
    </source>
</evidence>
<dbReference type="InterPro" id="IPR006026">
    <property type="entry name" value="Peptidase_Metallo"/>
</dbReference>
<dbReference type="EMBL" id="CP003364">
    <property type="protein sequence ID" value="AGA31074.1"/>
    <property type="molecule type" value="Genomic_DNA"/>
</dbReference>
<evidence type="ECO:0000313" key="9">
    <source>
        <dbReference type="Proteomes" id="UP000010798"/>
    </source>
</evidence>
<evidence type="ECO:0000313" key="8">
    <source>
        <dbReference type="EMBL" id="AGA31074.1"/>
    </source>
</evidence>
<dbReference type="PANTHER" id="PTHR10201">
    <property type="entry name" value="MATRIX METALLOPROTEINASE"/>
    <property type="match status" value="1"/>
</dbReference>
<dbReference type="Proteomes" id="UP000010798">
    <property type="component" value="Chromosome"/>
</dbReference>
<feature type="domain" description="Peptidase metallopeptidase" evidence="7">
    <location>
        <begin position="37"/>
        <end position="217"/>
    </location>
</feature>
<dbReference type="GO" id="GO:0031012">
    <property type="term" value="C:extracellular matrix"/>
    <property type="evidence" value="ECO:0007669"/>
    <property type="project" value="InterPro"/>
</dbReference>
<evidence type="ECO:0000259" key="7">
    <source>
        <dbReference type="SMART" id="SM00235"/>
    </source>
</evidence>
<dbReference type="Gene3D" id="2.60.120.380">
    <property type="match status" value="1"/>
</dbReference>
<name>L0DNX3_SINAD</name>
<dbReference type="GO" id="GO:0030198">
    <property type="term" value="P:extracellular matrix organization"/>
    <property type="evidence" value="ECO:0007669"/>
    <property type="project" value="TreeGrafter"/>
</dbReference>
<proteinExistence type="predicted"/>
<keyword evidence="4" id="KW-0862">Zinc</keyword>
<dbReference type="InterPro" id="IPR021190">
    <property type="entry name" value="Pept_M10A"/>
</dbReference>
<dbReference type="InterPro" id="IPR024079">
    <property type="entry name" value="MetalloPept_cat_dom_sf"/>
</dbReference>
<evidence type="ECO:0000256" key="1">
    <source>
        <dbReference type="ARBA" id="ARBA00022670"/>
    </source>
</evidence>
<dbReference type="Gene3D" id="3.40.390.10">
    <property type="entry name" value="Collagenase (Catalytic Domain)"/>
    <property type="match status" value="1"/>
</dbReference>
<gene>
    <name evidence="8" type="ordered locus">Sinac_7019</name>
</gene>
<evidence type="ECO:0000256" key="5">
    <source>
        <dbReference type="ARBA" id="ARBA00023049"/>
    </source>
</evidence>
<keyword evidence="5" id="KW-0482">Metalloprotease</keyword>